<dbReference type="STRING" id="65393.PCC7424_4295"/>
<reference evidence="2" key="1">
    <citation type="journal article" date="2011" name="MBio">
        <title>Novel metabolic attributes of the genus Cyanothece, comprising a group of unicellular nitrogen-fixing Cyanobacteria.</title>
        <authorList>
            <person name="Bandyopadhyay A."/>
            <person name="Elvitigala T."/>
            <person name="Welsh E."/>
            <person name="Stockel J."/>
            <person name="Liberton M."/>
            <person name="Min H."/>
            <person name="Sherman L.A."/>
            <person name="Pakrasi H.B."/>
        </authorList>
    </citation>
    <scope>NUCLEOTIDE SEQUENCE [LARGE SCALE GENOMIC DNA]</scope>
    <source>
        <strain evidence="2">PCC 7424</strain>
    </source>
</reference>
<dbReference type="Proteomes" id="UP000002384">
    <property type="component" value="Chromosome"/>
</dbReference>
<protein>
    <submittedName>
        <fullName evidence="1">Uncharacterized protein</fullName>
    </submittedName>
</protein>
<dbReference type="HOGENOM" id="CLU_2465561_0_0_3"/>
<evidence type="ECO:0000313" key="2">
    <source>
        <dbReference type="Proteomes" id="UP000002384"/>
    </source>
</evidence>
<evidence type="ECO:0000313" key="1">
    <source>
        <dbReference type="EMBL" id="ACK72663.1"/>
    </source>
</evidence>
<name>B7K6W4_GLOC7</name>
<dbReference type="EMBL" id="CP001291">
    <property type="protein sequence ID" value="ACK72663.1"/>
    <property type="molecule type" value="Genomic_DNA"/>
</dbReference>
<dbReference type="OrthoDB" id="573887at2"/>
<proteinExistence type="predicted"/>
<accession>B7K6W4</accession>
<dbReference type="KEGG" id="cyc:PCC7424_4295"/>
<gene>
    <name evidence="1" type="ordered locus">PCC7424_4295</name>
</gene>
<dbReference type="eggNOG" id="ENOG503395X">
    <property type="taxonomic scope" value="Bacteria"/>
</dbReference>
<keyword evidence="2" id="KW-1185">Reference proteome</keyword>
<sequence length="97" mass="11055">MKSTLYLTAKVLPGNRIEIQAPNLAEGQTVEVVILVPEDSSYSVEDKELSLTQRQEFLKLPMAERRRILESQAEAMVSHYQQDSESYITIHKYANGK</sequence>
<dbReference type="AlphaFoldDB" id="B7K6W4"/>
<organism evidence="1 2">
    <name type="scientific">Gloeothece citriformis (strain PCC 7424)</name>
    <name type="common">Cyanothece sp. (strain PCC 7424)</name>
    <dbReference type="NCBI Taxonomy" id="65393"/>
    <lineage>
        <taxon>Bacteria</taxon>
        <taxon>Bacillati</taxon>
        <taxon>Cyanobacteriota</taxon>
        <taxon>Cyanophyceae</taxon>
        <taxon>Oscillatoriophycideae</taxon>
        <taxon>Chroococcales</taxon>
        <taxon>Aphanothecaceae</taxon>
        <taxon>Gloeothece</taxon>
        <taxon>Gloeothece citriformis</taxon>
    </lineage>
</organism>
<dbReference type="RefSeq" id="WP_015956248.1">
    <property type="nucleotide sequence ID" value="NC_011729.1"/>
</dbReference>